<keyword evidence="6 12" id="KW-0698">rRNA processing</keyword>
<evidence type="ECO:0000259" key="14">
    <source>
        <dbReference type="Pfam" id="PF20260"/>
    </source>
</evidence>
<comment type="subcellular location">
    <subcellularLocation>
        <location evidence="1 12">Cytoplasm</location>
    </subcellularLocation>
</comment>
<dbReference type="GO" id="GO:0070042">
    <property type="term" value="F:rRNA (uridine-N3-)-methyltransferase activity"/>
    <property type="evidence" value="ECO:0007669"/>
    <property type="project" value="TreeGrafter"/>
</dbReference>
<dbReference type="Proteomes" id="UP000051859">
    <property type="component" value="Unassembled WGS sequence"/>
</dbReference>
<evidence type="ECO:0000313" key="15">
    <source>
        <dbReference type="EMBL" id="KRN94080.1"/>
    </source>
</evidence>
<evidence type="ECO:0000256" key="6">
    <source>
        <dbReference type="ARBA" id="ARBA00022552"/>
    </source>
</evidence>
<evidence type="ECO:0000313" key="16">
    <source>
        <dbReference type="Proteomes" id="UP000051859"/>
    </source>
</evidence>
<dbReference type="InterPro" id="IPR015947">
    <property type="entry name" value="PUA-like_sf"/>
</dbReference>
<comment type="similarity">
    <text evidence="2 12">Belongs to the RNA methyltransferase RsmE family.</text>
</comment>
<evidence type="ECO:0000256" key="9">
    <source>
        <dbReference type="ARBA" id="ARBA00022691"/>
    </source>
</evidence>
<dbReference type="PATRIC" id="fig|331679.3.peg.1760"/>
<dbReference type="PANTHER" id="PTHR30027">
    <property type="entry name" value="RIBOSOMAL RNA SMALL SUBUNIT METHYLTRANSFERASE E"/>
    <property type="match status" value="1"/>
</dbReference>
<comment type="caution">
    <text evidence="15">The sequence shown here is derived from an EMBL/GenBank/DDBJ whole genome shotgun (WGS) entry which is preliminary data.</text>
</comment>
<evidence type="ECO:0000256" key="10">
    <source>
        <dbReference type="ARBA" id="ARBA00025699"/>
    </source>
</evidence>
<organism evidence="15 16">
    <name type="scientific">Pediococcus stilesii</name>
    <dbReference type="NCBI Taxonomy" id="331679"/>
    <lineage>
        <taxon>Bacteria</taxon>
        <taxon>Bacillati</taxon>
        <taxon>Bacillota</taxon>
        <taxon>Bacilli</taxon>
        <taxon>Lactobacillales</taxon>
        <taxon>Lactobacillaceae</taxon>
        <taxon>Pediococcus</taxon>
    </lineage>
</organism>
<dbReference type="Pfam" id="PF04452">
    <property type="entry name" value="Methyltrans_RNA"/>
    <property type="match status" value="1"/>
</dbReference>
<dbReference type="InterPro" id="IPR046887">
    <property type="entry name" value="RsmE_PUA-like"/>
</dbReference>
<keyword evidence="16" id="KW-1185">Reference proteome</keyword>
<keyword evidence="9 12" id="KW-0949">S-adenosyl-L-methionine</keyword>
<dbReference type="InterPro" id="IPR046886">
    <property type="entry name" value="RsmE_MTase_dom"/>
</dbReference>
<dbReference type="SUPFAM" id="SSF75217">
    <property type="entry name" value="alpha/beta knot"/>
    <property type="match status" value="1"/>
</dbReference>
<dbReference type="EMBL" id="JQBX01000008">
    <property type="protein sequence ID" value="KRN94080.1"/>
    <property type="molecule type" value="Genomic_DNA"/>
</dbReference>
<keyword evidence="8 12" id="KW-0808">Transferase</keyword>
<dbReference type="CDD" id="cd18084">
    <property type="entry name" value="RsmE-like"/>
    <property type="match status" value="1"/>
</dbReference>
<accession>A0A0R2KXP9</accession>
<dbReference type="InterPro" id="IPR029026">
    <property type="entry name" value="tRNA_m1G_MTases_N"/>
</dbReference>
<evidence type="ECO:0000256" key="5">
    <source>
        <dbReference type="ARBA" id="ARBA00022490"/>
    </source>
</evidence>
<dbReference type="PANTHER" id="PTHR30027:SF3">
    <property type="entry name" value="16S RRNA (URACIL(1498)-N(3))-METHYLTRANSFERASE"/>
    <property type="match status" value="1"/>
</dbReference>
<sequence>MQRYFIDHPLTVNDEFQMASDDSHHLVKVLRSSIGDEVEIVDSKRHVFLAKVVDIQTNTILTATKDITKAVELPIEVTIACGISKGDKNEQIIKRATELGAQHFLFFESRYSVAKWAKSKTARKLKRLGEVAKSAAEQAHRQMIPTVEIVEESQLLEMDFDDRLVAYEESAKQGEQSNFKKVISNLAPGDRLVAVFGPEGGFSKEEVDKFAQSGFTLAGLGPRILRAETAPMYVMATLSYQFELR</sequence>
<keyword evidence="7 12" id="KW-0489">Methyltransferase</keyword>
<dbReference type="InterPro" id="IPR029028">
    <property type="entry name" value="Alpha/beta_knot_MTases"/>
</dbReference>
<dbReference type="RefSeq" id="WP_057802728.1">
    <property type="nucleotide sequence ID" value="NZ_JQBX01000008.1"/>
</dbReference>
<dbReference type="NCBIfam" id="NF008691">
    <property type="entry name" value="PRK11713.1-4"/>
    <property type="match status" value="1"/>
</dbReference>
<evidence type="ECO:0000256" key="4">
    <source>
        <dbReference type="ARBA" id="ARBA00013673"/>
    </source>
</evidence>
<dbReference type="PIRSF" id="PIRSF015601">
    <property type="entry name" value="MTase_slr0722"/>
    <property type="match status" value="1"/>
</dbReference>
<evidence type="ECO:0000256" key="2">
    <source>
        <dbReference type="ARBA" id="ARBA00005528"/>
    </source>
</evidence>
<dbReference type="Pfam" id="PF20260">
    <property type="entry name" value="PUA_4"/>
    <property type="match status" value="1"/>
</dbReference>
<dbReference type="GO" id="GO:0070475">
    <property type="term" value="P:rRNA base methylation"/>
    <property type="evidence" value="ECO:0007669"/>
    <property type="project" value="TreeGrafter"/>
</dbReference>
<comment type="catalytic activity">
    <reaction evidence="11 12">
        <text>uridine(1498) in 16S rRNA + S-adenosyl-L-methionine = N(3)-methyluridine(1498) in 16S rRNA + S-adenosyl-L-homocysteine + H(+)</text>
        <dbReference type="Rhea" id="RHEA:42920"/>
        <dbReference type="Rhea" id="RHEA-COMP:10283"/>
        <dbReference type="Rhea" id="RHEA-COMP:10284"/>
        <dbReference type="ChEBI" id="CHEBI:15378"/>
        <dbReference type="ChEBI" id="CHEBI:57856"/>
        <dbReference type="ChEBI" id="CHEBI:59789"/>
        <dbReference type="ChEBI" id="CHEBI:65315"/>
        <dbReference type="ChEBI" id="CHEBI:74502"/>
        <dbReference type="EC" id="2.1.1.193"/>
    </reaction>
</comment>
<dbReference type="EC" id="2.1.1.193" evidence="3 12"/>
<evidence type="ECO:0000259" key="13">
    <source>
        <dbReference type="Pfam" id="PF04452"/>
    </source>
</evidence>
<dbReference type="Gene3D" id="3.40.1280.10">
    <property type="match status" value="1"/>
</dbReference>
<dbReference type="NCBIfam" id="TIGR00046">
    <property type="entry name" value="RsmE family RNA methyltransferase"/>
    <property type="match status" value="1"/>
</dbReference>
<gene>
    <name evidence="15" type="ORF">IV81_GL001723</name>
</gene>
<keyword evidence="5 12" id="KW-0963">Cytoplasm</keyword>
<evidence type="ECO:0000256" key="7">
    <source>
        <dbReference type="ARBA" id="ARBA00022603"/>
    </source>
</evidence>
<evidence type="ECO:0000256" key="12">
    <source>
        <dbReference type="PIRNR" id="PIRNR015601"/>
    </source>
</evidence>
<proteinExistence type="inferred from homology"/>
<dbReference type="SUPFAM" id="SSF88697">
    <property type="entry name" value="PUA domain-like"/>
    <property type="match status" value="1"/>
</dbReference>
<dbReference type="AlphaFoldDB" id="A0A0R2KXP9"/>
<comment type="function">
    <text evidence="10 12">Specifically methylates the N3 position of the uracil ring of uridine 1498 (m3U1498) in 16S rRNA. Acts on the fully assembled 30S ribosomal subunit.</text>
</comment>
<evidence type="ECO:0000256" key="3">
    <source>
        <dbReference type="ARBA" id="ARBA00012328"/>
    </source>
</evidence>
<evidence type="ECO:0000256" key="8">
    <source>
        <dbReference type="ARBA" id="ARBA00022679"/>
    </source>
</evidence>
<dbReference type="STRING" id="331679.IV81_GL001723"/>
<reference evidence="15 16" key="1">
    <citation type="journal article" date="2015" name="Genome Announc.">
        <title>Expanding the biotechnology potential of lactobacilli through comparative genomics of 213 strains and associated genera.</title>
        <authorList>
            <person name="Sun Z."/>
            <person name="Harris H.M."/>
            <person name="McCann A."/>
            <person name="Guo C."/>
            <person name="Argimon S."/>
            <person name="Zhang W."/>
            <person name="Yang X."/>
            <person name="Jeffery I.B."/>
            <person name="Cooney J.C."/>
            <person name="Kagawa T.F."/>
            <person name="Liu W."/>
            <person name="Song Y."/>
            <person name="Salvetti E."/>
            <person name="Wrobel A."/>
            <person name="Rasinkangas P."/>
            <person name="Parkhill J."/>
            <person name="Rea M.C."/>
            <person name="O'Sullivan O."/>
            <person name="Ritari J."/>
            <person name="Douillard F.P."/>
            <person name="Paul Ross R."/>
            <person name="Yang R."/>
            <person name="Briner A.E."/>
            <person name="Felis G.E."/>
            <person name="de Vos W.M."/>
            <person name="Barrangou R."/>
            <person name="Klaenhammer T.R."/>
            <person name="Caufield P.W."/>
            <person name="Cui Y."/>
            <person name="Zhang H."/>
            <person name="O'Toole P.W."/>
        </authorList>
    </citation>
    <scope>NUCLEOTIDE SEQUENCE [LARGE SCALE GENOMIC DNA]</scope>
    <source>
        <strain evidence="15 16">DSM 18001</strain>
    </source>
</reference>
<protein>
    <recommendedName>
        <fullName evidence="4 12">Ribosomal RNA small subunit methyltransferase E</fullName>
        <ecNumber evidence="3 12">2.1.1.193</ecNumber>
    </recommendedName>
</protein>
<name>A0A0R2KXP9_9LACO</name>
<feature type="domain" description="Ribosomal RNA small subunit methyltransferase E methyltransferase" evidence="13">
    <location>
        <begin position="72"/>
        <end position="238"/>
    </location>
</feature>
<evidence type="ECO:0000256" key="11">
    <source>
        <dbReference type="ARBA" id="ARBA00047944"/>
    </source>
</evidence>
<feature type="domain" description="Ribosomal RNA small subunit methyltransferase E PUA-like" evidence="14">
    <location>
        <begin position="21"/>
        <end position="60"/>
    </location>
</feature>
<dbReference type="GO" id="GO:0005737">
    <property type="term" value="C:cytoplasm"/>
    <property type="evidence" value="ECO:0007669"/>
    <property type="project" value="UniProtKB-SubCell"/>
</dbReference>
<dbReference type="InterPro" id="IPR006700">
    <property type="entry name" value="RsmE"/>
</dbReference>
<evidence type="ECO:0000256" key="1">
    <source>
        <dbReference type="ARBA" id="ARBA00004496"/>
    </source>
</evidence>